<protein>
    <submittedName>
        <fullName evidence="2">Uncharacterized protein</fullName>
    </submittedName>
</protein>
<evidence type="ECO:0000313" key="3">
    <source>
        <dbReference type="Proteomes" id="UP000077266"/>
    </source>
</evidence>
<dbReference type="InParanoid" id="A0A165CN05"/>
<evidence type="ECO:0000313" key="2">
    <source>
        <dbReference type="EMBL" id="KZV82768.1"/>
    </source>
</evidence>
<dbReference type="Proteomes" id="UP000077266">
    <property type="component" value="Unassembled WGS sequence"/>
</dbReference>
<feature type="compositionally biased region" description="Basic and acidic residues" evidence="1">
    <location>
        <begin position="111"/>
        <end position="120"/>
    </location>
</feature>
<keyword evidence="3" id="KW-1185">Reference proteome</keyword>
<evidence type="ECO:0000256" key="1">
    <source>
        <dbReference type="SAM" id="MobiDB-lite"/>
    </source>
</evidence>
<name>A0A165CN05_EXIGL</name>
<proteinExistence type="predicted"/>
<feature type="compositionally biased region" description="Polar residues" evidence="1">
    <location>
        <begin position="130"/>
        <end position="143"/>
    </location>
</feature>
<dbReference type="EMBL" id="KV426305">
    <property type="protein sequence ID" value="KZV82768.1"/>
    <property type="molecule type" value="Genomic_DNA"/>
</dbReference>
<sequence length="291" mass="31128">MKRPSPRLTPAQPATALVSYHHARGRDLRPGRVDALRHARRLLRTTTWAPERHKTQNESVDALFARVDSDDEADHRTPRALYYGGDGGDGGAPIHTNGVAARRSGSITPRARSEPPRGDTCDQLAAGERSTASGEQQPASATSKPGPMRVVRSSTSPAALVNPTSPRQSIIERGTALGFSFSTAALPSLSMSSATSIRSFAYYPGTPPSSLILKSGPTSPNGRAFDADAASERLRRLSGLVQFSDIGLNCYADDCDESEQTSNDYRDAEGVGSDAYGGWWTMRTPSRTVPS</sequence>
<feature type="region of interest" description="Disordered" evidence="1">
    <location>
        <begin position="82"/>
        <end position="164"/>
    </location>
</feature>
<organism evidence="2 3">
    <name type="scientific">Exidia glandulosa HHB12029</name>
    <dbReference type="NCBI Taxonomy" id="1314781"/>
    <lineage>
        <taxon>Eukaryota</taxon>
        <taxon>Fungi</taxon>
        <taxon>Dikarya</taxon>
        <taxon>Basidiomycota</taxon>
        <taxon>Agaricomycotina</taxon>
        <taxon>Agaricomycetes</taxon>
        <taxon>Auriculariales</taxon>
        <taxon>Exidiaceae</taxon>
        <taxon>Exidia</taxon>
    </lineage>
</organism>
<feature type="compositionally biased region" description="Polar residues" evidence="1">
    <location>
        <begin position="152"/>
        <end position="164"/>
    </location>
</feature>
<feature type="region of interest" description="Disordered" evidence="1">
    <location>
        <begin position="1"/>
        <end position="25"/>
    </location>
</feature>
<gene>
    <name evidence="2" type="ORF">EXIGLDRAFT_843450</name>
</gene>
<feature type="region of interest" description="Disordered" evidence="1">
    <location>
        <begin position="257"/>
        <end position="276"/>
    </location>
</feature>
<reference evidence="2 3" key="1">
    <citation type="journal article" date="2016" name="Mol. Biol. Evol.">
        <title>Comparative Genomics of Early-Diverging Mushroom-Forming Fungi Provides Insights into the Origins of Lignocellulose Decay Capabilities.</title>
        <authorList>
            <person name="Nagy L.G."/>
            <person name="Riley R."/>
            <person name="Tritt A."/>
            <person name="Adam C."/>
            <person name="Daum C."/>
            <person name="Floudas D."/>
            <person name="Sun H."/>
            <person name="Yadav J.S."/>
            <person name="Pangilinan J."/>
            <person name="Larsson K.H."/>
            <person name="Matsuura K."/>
            <person name="Barry K."/>
            <person name="Labutti K."/>
            <person name="Kuo R."/>
            <person name="Ohm R.A."/>
            <person name="Bhattacharya S.S."/>
            <person name="Shirouzu T."/>
            <person name="Yoshinaga Y."/>
            <person name="Martin F.M."/>
            <person name="Grigoriev I.V."/>
            <person name="Hibbett D.S."/>
        </authorList>
    </citation>
    <scope>NUCLEOTIDE SEQUENCE [LARGE SCALE GENOMIC DNA]</scope>
    <source>
        <strain evidence="2 3">HHB12029</strain>
    </source>
</reference>
<accession>A0A165CN05</accession>
<dbReference type="AlphaFoldDB" id="A0A165CN05"/>